<dbReference type="InterPro" id="IPR051600">
    <property type="entry name" value="Beta-PGM-like"/>
</dbReference>
<evidence type="ECO:0000313" key="6">
    <source>
        <dbReference type="EMBL" id="SDE02684.1"/>
    </source>
</evidence>
<proteinExistence type="inferred from homology"/>
<evidence type="ECO:0000256" key="1">
    <source>
        <dbReference type="ARBA" id="ARBA00001946"/>
    </source>
</evidence>
<evidence type="ECO:0000256" key="5">
    <source>
        <dbReference type="ARBA" id="ARBA00023277"/>
    </source>
</evidence>
<dbReference type="InterPro" id="IPR006439">
    <property type="entry name" value="HAD-SF_hydro_IA"/>
</dbReference>
<dbReference type="Gene3D" id="3.40.50.1000">
    <property type="entry name" value="HAD superfamily/HAD-like"/>
    <property type="match status" value="1"/>
</dbReference>
<dbReference type="Pfam" id="PF13419">
    <property type="entry name" value="HAD_2"/>
    <property type="match status" value="1"/>
</dbReference>
<accession>A0A1G6ZIV9</accession>
<dbReference type="Proteomes" id="UP000199344">
    <property type="component" value="Unassembled WGS sequence"/>
</dbReference>
<dbReference type="InterPro" id="IPR023198">
    <property type="entry name" value="PGP-like_dom2"/>
</dbReference>
<evidence type="ECO:0000313" key="7">
    <source>
        <dbReference type="Proteomes" id="UP000199344"/>
    </source>
</evidence>
<keyword evidence="7" id="KW-1185">Reference proteome</keyword>
<dbReference type="GO" id="GO:0046872">
    <property type="term" value="F:metal ion binding"/>
    <property type="evidence" value="ECO:0007669"/>
    <property type="project" value="UniProtKB-KW"/>
</dbReference>
<keyword evidence="4" id="KW-0460">Magnesium</keyword>
<dbReference type="RefSeq" id="WP_090522476.1">
    <property type="nucleotide sequence ID" value="NZ_FNAH01000003.1"/>
</dbReference>
<keyword evidence="3" id="KW-0479">Metal-binding</keyword>
<dbReference type="GO" id="GO:0003824">
    <property type="term" value="F:catalytic activity"/>
    <property type="evidence" value="ECO:0007669"/>
    <property type="project" value="UniProtKB-ARBA"/>
</dbReference>
<sequence length="216" mass="23062">MSISAVIWDIDGTLVDSEPLHLRALHHVCAHHGVEISDLPPDHFVGVNVQNVWRALADRFPAELAFERWLAQLNAYYSANAHDLAPIAHAVETVRQLADMGIPQGAASNSNRLIVDTNLRALRLSGILSMSVSLDDVANGKPDPEPYLRAMRLMNLAPQATMAVEDSATGAESARRAGMRVVALGAELPQADICIASLAALPGLITAAPERRGSVG</sequence>
<reference evidence="6 7" key="1">
    <citation type="submission" date="2016-10" db="EMBL/GenBank/DDBJ databases">
        <authorList>
            <person name="de Groot N.N."/>
        </authorList>
    </citation>
    <scope>NUCLEOTIDE SEQUENCE [LARGE SCALE GENOMIC DNA]</scope>
    <source>
        <strain evidence="6 7">DSM 22220</strain>
    </source>
</reference>
<comment type="similarity">
    <text evidence="2">Belongs to the HAD-like hydrolase superfamily. CbbY/CbbZ/Gph/YieH family.</text>
</comment>
<gene>
    <name evidence="6" type="ORF">SAMN05421538_103280</name>
</gene>
<dbReference type="SUPFAM" id="SSF56784">
    <property type="entry name" value="HAD-like"/>
    <property type="match status" value="1"/>
</dbReference>
<dbReference type="PANTHER" id="PTHR46193">
    <property type="entry name" value="6-PHOSPHOGLUCONATE PHOSPHATASE"/>
    <property type="match status" value="1"/>
</dbReference>
<comment type="cofactor">
    <cofactor evidence="1">
        <name>Mg(2+)</name>
        <dbReference type="ChEBI" id="CHEBI:18420"/>
    </cofactor>
</comment>
<keyword evidence="5" id="KW-0119">Carbohydrate metabolism</keyword>
<dbReference type="SFLD" id="SFLDS00003">
    <property type="entry name" value="Haloacid_Dehalogenase"/>
    <property type="match status" value="1"/>
</dbReference>
<evidence type="ECO:0000256" key="4">
    <source>
        <dbReference type="ARBA" id="ARBA00022842"/>
    </source>
</evidence>
<dbReference type="AlphaFoldDB" id="A0A1G6ZIV9"/>
<organism evidence="6 7">
    <name type="scientific">Paracoccus isoporae</name>
    <dbReference type="NCBI Taxonomy" id="591205"/>
    <lineage>
        <taxon>Bacteria</taxon>
        <taxon>Pseudomonadati</taxon>
        <taxon>Pseudomonadota</taxon>
        <taxon>Alphaproteobacteria</taxon>
        <taxon>Rhodobacterales</taxon>
        <taxon>Paracoccaceae</taxon>
        <taxon>Paracoccus</taxon>
    </lineage>
</organism>
<dbReference type="Gene3D" id="1.10.150.240">
    <property type="entry name" value="Putative phosphatase, domain 2"/>
    <property type="match status" value="1"/>
</dbReference>
<dbReference type="OrthoDB" id="9782449at2"/>
<name>A0A1G6ZIV9_9RHOB</name>
<dbReference type="InterPro" id="IPR023214">
    <property type="entry name" value="HAD_sf"/>
</dbReference>
<evidence type="ECO:0000256" key="2">
    <source>
        <dbReference type="ARBA" id="ARBA00006171"/>
    </source>
</evidence>
<dbReference type="PRINTS" id="PR00413">
    <property type="entry name" value="HADHALOGNASE"/>
</dbReference>
<protein>
    <submittedName>
        <fullName evidence="6">Haloacid dehalogenase superfamily, subfamily IA, variant 3 with third motif having DD or ED</fullName>
    </submittedName>
</protein>
<dbReference type="STRING" id="591205.SAMN05421538_103280"/>
<dbReference type="CDD" id="cd07505">
    <property type="entry name" value="HAD_BPGM-like"/>
    <property type="match status" value="1"/>
</dbReference>
<dbReference type="NCBIfam" id="TIGR01509">
    <property type="entry name" value="HAD-SF-IA-v3"/>
    <property type="match status" value="1"/>
</dbReference>
<dbReference type="SFLD" id="SFLDG01129">
    <property type="entry name" value="C1.5:_HAD__Beta-PGM__Phosphata"/>
    <property type="match status" value="1"/>
</dbReference>
<dbReference type="EMBL" id="FNAH01000003">
    <property type="protein sequence ID" value="SDE02684.1"/>
    <property type="molecule type" value="Genomic_DNA"/>
</dbReference>
<dbReference type="InterPro" id="IPR036412">
    <property type="entry name" value="HAD-like_sf"/>
</dbReference>
<evidence type="ECO:0000256" key="3">
    <source>
        <dbReference type="ARBA" id="ARBA00022723"/>
    </source>
</evidence>
<dbReference type="PANTHER" id="PTHR46193:SF18">
    <property type="entry name" value="HEXITOL PHOSPHATASE B"/>
    <property type="match status" value="1"/>
</dbReference>
<dbReference type="InterPro" id="IPR041492">
    <property type="entry name" value="HAD_2"/>
</dbReference>